<evidence type="ECO:0000256" key="3">
    <source>
        <dbReference type="ARBA" id="ARBA00022801"/>
    </source>
</evidence>
<dbReference type="PANTHER" id="PTHR21661">
    <property type="entry name" value="EPOXIDE HYDROLASE 1-RELATED"/>
    <property type="match status" value="1"/>
</dbReference>
<name>A0A127M3Y2_9GAMM</name>
<dbReference type="Pfam" id="PF06441">
    <property type="entry name" value="EHN"/>
    <property type="match status" value="1"/>
</dbReference>
<dbReference type="InterPro" id="IPR016292">
    <property type="entry name" value="Epoxide_hydrolase"/>
</dbReference>
<evidence type="ECO:0000256" key="2">
    <source>
        <dbReference type="ARBA" id="ARBA00022797"/>
    </source>
</evidence>
<dbReference type="InterPro" id="IPR010497">
    <property type="entry name" value="Epoxide_hydro_N"/>
</dbReference>
<feature type="domain" description="Epoxide hydrolase N-terminal" evidence="5">
    <location>
        <begin position="5"/>
        <end position="110"/>
    </location>
</feature>
<sequence>MSNLIKPFNVAIPQAQLDDLKARLANTRWPNEEPVDDWSQGAPLNAVKSLCEYWQNDYDWRRCEREINAHPQFTTEIDGLEIHFLHIRSPHENALPMIMTHGWPGSILEFMKVIEPLSNPTAHGGKAEDAFHLVIPSLPGYGFSGKPTSTGWGLERIAKAWITLMARLDYSEFVAQGGDWGSGVTSAIGHIHPPQCRAIHINMALAHPTEDDMASLSERDQKALADIKHYFDSDSGYAMIQKSRPQSMGYGLADSPAAQAAWIYEKFHGWTDNNGRPEDALTVDQMLDDISIYWLTNSGASSARLYWESFHSIFAEPLTIPCGVSIFPKELFRPARKWAERIYQNLIHWNELDKGGHFAAFEQPEIFINEVRSCFAKVR</sequence>
<dbReference type="EMBL" id="CP014544">
    <property type="protein sequence ID" value="AMO67964.1"/>
    <property type="molecule type" value="Genomic_DNA"/>
</dbReference>
<keyword evidence="2" id="KW-0058">Aromatic hydrocarbons catabolism</keyword>
<reference evidence="6 7" key="1">
    <citation type="submission" date="2015-12" db="EMBL/GenBank/DDBJ databases">
        <authorList>
            <person name="Shamseldin A."/>
            <person name="Moawad H."/>
            <person name="Abd El-Rahim W.M."/>
            <person name="Sadowsky M.J."/>
        </authorList>
    </citation>
    <scope>NUCLEOTIDE SEQUENCE [LARGE SCALE GENOMIC DNA]</scope>
    <source>
        <strain evidence="6 7">SM2</strain>
    </source>
</reference>
<evidence type="ECO:0000256" key="4">
    <source>
        <dbReference type="PIRSR" id="PIRSR001112-1"/>
    </source>
</evidence>
<accession>A0A127M3Y2</accession>
<dbReference type="PIRSF" id="PIRSF001112">
    <property type="entry name" value="Epoxide_hydrolase"/>
    <property type="match status" value="1"/>
</dbReference>
<keyword evidence="3 6" id="KW-0378">Hydrolase</keyword>
<protein>
    <submittedName>
        <fullName evidence="6">Epoxide hydrolase</fullName>
    </submittedName>
</protein>
<evidence type="ECO:0000313" key="7">
    <source>
        <dbReference type="Proteomes" id="UP000074119"/>
    </source>
</evidence>
<dbReference type="AlphaFoldDB" id="A0A127M3Y2"/>
<dbReference type="Proteomes" id="UP000074119">
    <property type="component" value="Chromosome"/>
</dbReference>
<dbReference type="Gene3D" id="3.40.50.1820">
    <property type="entry name" value="alpha/beta hydrolase"/>
    <property type="match status" value="1"/>
</dbReference>
<evidence type="ECO:0000313" key="6">
    <source>
        <dbReference type="EMBL" id="AMO67964.1"/>
    </source>
</evidence>
<evidence type="ECO:0000259" key="5">
    <source>
        <dbReference type="Pfam" id="PF06441"/>
    </source>
</evidence>
<dbReference type="STRING" id="1470434.AZF00_06445"/>
<gene>
    <name evidence="6" type="ORF">AZF00_06445</name>
</gene>
<dbReference type="PRINTS" id="PR00412">
    <property type="entry name" value="EPOXHYDRLASE"/>
</dbReference>
<feature type="active site" description="Nucleophile" evidence="4">
    <location>
        <position position="179"/>
    </location>
</feature>
<dbReference type="InterPro" id="IPR029058">
    <property type="entry name" value="AB_hydrolase_fold"/>
</dbReference>
<evidence type="ECO:0000256" key="1">
    <source>
        <dbReference type="ARBA" id="ARBA00010088"/>
    </source>
</evidence>
<comment type="similarity">
    <text evidence="1">Belongs to the peptidase S33 family.</text>
</comment>
<dbReference type="RefSeq" id="WP_062383437.1">
    <property type="nucleotide sequence ID" value="NZ_CP014544.1"/>
</dbReference>
<dbReference type="SUPFAM" id="SSF53474">
    <property type="entry name" value="alpha/beta-Hydrolases"/>
    <property type="match status" value="1"/>
</dbReference>
<dbReference type="PANTHER" id="PTHR21661:SF35">
    <property type="entry name" value="EPOXIDE HYDROLASE"/>
    <property type="match status" value="1"/>
</dbReference>
<dbReference type="InterPro" id="IPR000639">
    <property type="entry name" value="Epox_hydrolase-like"/>
</dbReference>
<proteinExistence type="inferred from homology"/>
<dbReference type="GO" id="GO:0097176">
    <property type="term" value="P:epoxide metabolic process"/>
    <property type="evidence" value="ECO:0007669"/>
    <property type="project" value="TreeGrafter"/>
</dbReference>
<dbReference type="GO" id="GO:0004301">
    <property type="term" value="F:epoxide hydrolase activity"/>
    <property type="evidence" value="ECO:0007669"/>
    <property type="project" value="TreeGrafter"/>
</dbReference>
<dbReference type="KEGG" id="zal:AZF00_06445"/>
<organism evidence="6 7">
    <name type="scientific">Zhongshania aliphaticivorans</name>
    <dbReference type="NCBI Taxonomy" id="1470434"/>
    <lineage>
        <taxon>Bacteria</taxon>
        <taxon>Pseudomonadati</taxon>
        <taxon>Pseudomonadota</taxon>
        <taxon>Gammaproteobacteria</taxon>
        <taxon>Cellvibrionales</taxon>
        <taxon>Spongiibacteraceae</taxon>
        <taxon>Zhongshania</taxon>
    </lineage>
</organism>
<feature type="active site" description="Proton donor" evidence="4">
    <location>
        <position position="306"/>
    </location>
</feature>
<feature type="active site" description="Proton acceptor" evidence="4">
    <location>
        <position position="357"/>
    </location>
</feature>